<dbReference type="EMBL" id="CP022540">
    <property type="protein sequence ID" value="ASP20777.1"/>
    <property type="molecule type" value="Genomic_DNA"/>
</dbReference>
<feature type="signal peptide" evidence="1">
    <location>
        <begin position="1"/>
        <end position="21"/>
    </location>
</feature>
<keyword evidence="1" id="KW-0732">Signal</keyword>
<name>A0A222E3K2_9RHOB</name>
<gene>
    <name evidence="2" type="ORF">ANTHELSMS3_02099</name>
</gene>
<organism evidence="2 3">
    <name type="scientific">Antarctobacter heliothermus</name>
    <dbReference type="NCBI Taxonomy" id="74033"/>
    <lineage>
        <taxon>Bacteria</taxon>
        <taxon>Pseudomonadati</taxon>
        <taxon>Pseudomonadota</taxon>
        <taxon>Alphaproteobacteria</taxon>
        <taxon>Rhodobacterales</taxon>
        <taxon>Roseobacteraceae</taxon>
        <taxon>Antarctobacter</taxon>
    </lineage>
</organism>
<feature type="chain" id="PRO_5012239872" evidence="1">
    <location>
        <begin position="22"/>
        <end position="160"/>
    </location>
</feature>
<accession>A0A222E3K2</accession>
<dbReference type="RefSeq" id="WP_094034797.1">
    <property type="nucleotide sequence ID" value="NZ_CP022540.1"/>
</dbReference>
<reference evidence="2 3" key="1">
    <citation type="submission" date="2017-07" db="EMBL/GenBank/DDBJ databases">
        <title>Genome Sequence of Antarctobacter heliothermus Strain SMS3 Isolated from a culture of the Diatom Skeletonema marinoi.</title>
        <authorList>
            <person name="Topel M."/>
            <person name="Pinder M.I.M."/>
            <person name="Johansson O.N."/>
            <person name="Kourtchenko O."/>
            <person name="Godhe A."/>
            <person name="Clarke A.K."/>
        </authorList>
    </citation>
    <scope>NUCLEOTIDE SEQUENCE [LARGE SCALE GENOMIC DNA]</scope>
    <source>
        <strain evidence="2 3">SMS3</strain>
    </source>
</reference>
<evidence type="ECO:0000313" key="2">
    <source>
        <dbReference type="EMBL" id="ASP20777.1"/>
    </source>
</evidence>
<evidence type="ECO:0000256" key="1">
    <source>
        <dbReference type="SAM" id="SignalP"/>
    </source>
</evidence>
<proteinExistence type="predicted"/>
<dbReference type="AlphaFoldDB" id="A0A222E3K2"/>
<sequence>MIFRFPAVLAAALCTALPLAAQTELHRNDRLTNWSLFDDDGYCWIATNARLPGRDRLLLTVDLEGSVALFIDTQSGAVFDDTANHLMALGLREVPFLSRGVWAWTRHESPERLLDTILTSDTIGYEVVIVEAGQHRTLRGQWDTEEAQQAYDTLREDCGR</sequence>
<dbReference type="OrthoDB" id="7843371at2"/>
<dbReference type="KEGG" id="aht:ANTHELSMS3_02099"/>
<evidence type="ECO:0000313" key="3">
    <source>
        <dbReference type="Proteomes" id="UP000203589"/>
    </source>
</evidence>
<protein>
    <submittedName>
        <fullName evidence="2">Uncharacterized protein</fullName>
    </submittedName>
</protein>
<dbReference type="Proteomes" id="UP000203589">
    <property type="component" value="Chromosome"/>
</dbReference>
<keyword evidence="3" id="KW-1185">Reference proteome</keyword>